<proteinExistence type="predicted"/>
<feature type="compositionally biased region" description="Low complexity" evidence="2">
    <location>
        <begin position="13"/>
        <end position="27"/>
    </location>
</feature>
<accession>A0A428ZAR5</accession>
<gene>
    <name evidence="3" type="ORF">DMH04_17760</name>
</gene>
<organism evidence="3 4">
    <name type="scientific">Kibdelosporangium aridum</name>
    <dbReference type="NCBI Taxonomy" id="2030"/>
    <lineage>
        <taxon>Bacteria</taxon>
        <taxon>Bacillati</taxon>
        <taxon>Actinomycetota</taxon>
        <taxon>Actinomycetes</taxon>
        <taxon>Pseudonocardiales</taxon>
        <taxon>Pseudonocardiaceae</taxon>
        <taxon>Kibdelosporangium</taxon>
    </lineage>
</organism>
<dbReference type="RefSeq" id="WP_037267502.1">
    <property type="nucleotide sequence ID" value="NZ_QHKI01000013.1"/>
</dbReference>
<dbReference type="Gene3D" id="1.20.5.2950">
    <property type="match status" value="1"/>
</dbReference>
<keyword evidence="1" id="KW-0175">Coiled coil</keyword>
<feature type="compositionally biased region" description="Basic and acidic residues" evidence="2">
    <location>
        <begin position="1"/>
        <end position="12"/>
    </location>
</feature>
<protein>
    <submittedName>
        <fullName evidence="3">Uncharacterized protein</fullName>
    </submittedName>
</protein>
<name>A0A428ZAR5_KIBAR</name>
<dbReference type="EMBL" id="QHKI01000013">
    <property type="protein sequence ID" value="RSM85149.1"/>
    <property type="molecule type" value="Genomic_DNA"/>
</dbReference>
<evidence type="ECO:0000313" key="3">
    <source>
        <dbReference type="EMBL" id="RSM85149.1"/>
    </source>
</evidence>
<evidence type="ECO:0000256" key="1">
    <source>
        <dbReference type="SAM" id="Coils"/>
    </source>
</evidence>
<sequence>MARLRDVLDRFRPTGTPGAPAVGGVPADRAADQAAELAGVFEILRDDEVRACEIRDQAAHTAEQRRADGVARAAAIVEQARRDGVALRARIVTEARAQAASEQEQAQEEAAREAAELRQRAEAVMPEYVARVRAELDVILRELGESA</sequence>
<dbReference type="AlphaFoldDB" id="A0A428ZAR5"/>
<feature type="region of interest" description="Disordered" evidence="2">
    <location>
        <begin position="1"/>
        <end position="27"/>
    </location>
</feature>
<evidence type="ECO:0000313" key="4">
    <source>
        <dbReference type="Proteomes" id="UP000287547"/>
    </source>
</evidence>
<dbReference type="Proteomes" id="UP000287547">
    <property type="component" value="Unassembled WGS sequence"/>
</dbReference>
<evidence type="ECO:0000256" key="2">
    <source>
        <dbReference type="SAM" id="MobiDB-lite"/>
    </source>
</evidence>
<reference evidence="3 4" key="1">
    <citation type="submission" date="2018-05" db="EMBL/GenBank/DDBJ databases">
        <title>Evolution of GPA BGCs.</title>
        <authorList>
            <person name="Waglechner N."/>
            <person name="Wright G.D."/>
        </authorList>
    </citation>
    <scope>NUCLEOTIDE SEQUENCE [LARGE SCALE GENOMIC DNA]</scope>
    <source>
        <strain evidence="3 4">A82846</strain>
    </source>
</reference>
<comment type="caution">
    <text evidence="3">The sequence shown here is derived from an EMBL/GenBank/DDBJ whole genome shotgun (WGS) entry which is preliminary data.</text>
</comment>
<feature type="coiled-coil region" evidence="1">
    <location>
        <begin position="92"/>
        <end position="120"/>
    </location>
</feature>